<dbReference type="Gene3D" id="3.30.420.10">
    <property type="entry name" value="Ribonuclease H-like superfamily/Ribonuclease H"/>
    <property type="match status" value="1"/>
</dbReference>
<dbReference type="Pfam" id="PF17921">
    <property type="entry name" value="Integrase_H2C2"/>
    <property type="match status" value="1"/>
</dbReference>
<evidence type="ECO:0000256" key="11">
    <source>
        <dbReference type="SAM" id="MobiDB-lite"/>
    </source>
</evidence>
<keyword evidence="9" id="KW-0695">RNA-directed DNA polymerase</keyword>
<dbReference type="EC" id="2.7.7.49" evidence="3"/>
<evidence type="ECO:0000256" key="9">
    <source>
        <dbReference type="ARBA" id="ARBA00022918"/>
    </source>
</evidence>
<comment type="similarity">
    <text evidence="1">Belongs to the beta type-B retroviral polymerase family. HERV class-II K(HML-2) pol subfamily.</text>
</comment>
<dbReference type="Pfam" id="PF17917">
    <property type="entry name" value="RT_RNaseH"/>
    <property type="match status" value="1"/>
</dbReference>
<evidence type="ECO:0000256" key="5">
    <source>
        <dbReference type="ARBA" id="ARBA00022695"/>
    </source>
</evidence>
<evidence type="ECO:0000256" key="2">
    <source>
        <dbReference type="ARBA" id="ARBA00012180"/>
    </source>
</evidence>
<evidence type="ECO:0000256" key="6">
    <source>
        <dbReference type="ARBA" id="ARBA00022722"/>
    </source>
</evidence>
<dbReference type="InterPro" id="IPR036397">
    <property type="entry name" value="RNaseH_sf"/>
</dbReference>
<dbReference type="InterPro" id="IPR041373">
    <property type="entry name" value="RT_RNaseH"/>
</dbReference>
<dbReference type="SUPFAM" id="SSF53098">
    <property type="entry name" value="Ribonuclease H-like"/>
    <property type="match status" value="1"/>
</dbReference>
<dbReference type="GO" id="GO:0015074">
    <property type="term" value="P:DNA integration"/>
    <property type="evidence" value="ECO:0007669"/>
    <property type="project" value="InterPro"/>
</dbReference>
<dbReference type="InterPro" id="IPR043502">
    <property type="entry name" value="DNA/RNA_pol_sf"/>
</dbReference>
<evidence type="ECO:0000313" key="15">
    <source>
        <dbReference type="Proteomes" id="UP000472272"/>
    </source>
</evidence>
<dbReference type="PROSITE" id="PS50994">
    <property type="entry name" value="INTEGRASE"/>
    <property type="match status" value="1"/>
</dbReference>
<feature type="compositionally biased region" description="Basic and acidic residues" evidence="11">
    <location>
        <begin position="1"/>
        <end position="17"/>
    </location>
</feature>
<evidence type="ECO:0000313" key="14">
    <source>
        <dbReference type="Ensembl" id="ENSPMRP00000004246.1"/>
    </source>
</evidence>
<dbReference type="EC" id="3.1.26.4" evidence="2"/>
<dbReference type="SUPFAM" id="SSF56672">
    <property type="entry name" value="DNA/RNA polymerases"/>
    <property type="match status" value="1"/>
</dbReference>
<evidence type="ECO:0000256" key="3">
    <source>
        <dbReference type="ARBA" id="ARBA00012493"/>
    </source>
</evidence>
<dbReference type="Pfam" id="PF00078">
    <property type="entry name" value="RVT_1"/>
    <property type="match status" value="1"/>
</dbReference>
<dbReference type="GO" id="GO:0003676">
    <property type="term" value="F:nucleic acid binding"/>
    <property type="evidence" value="ECO:0007669"/>
    <property type="project" value="InterPro"/>
</dbReference>
<dbReference type="GO" id="GO:0003964">
    <property type="term" value="F:RNA-directed DNA polymerase activity"/>
    <property type="evidence" value="ECO:0007669"/>
    <property type="project" value="UniProtKB-KW"/>
</dbReference>
<reference evidence="14 15" key="1">
    <citation type="journal article" date="2019" name="Proc. Natl. Acad. Sci. U.S.A.">
        <title>Regulatory changes in pterin and carotenoid genes underlie balanced color polymorphisms in the wall lizard.</title>
        <authorList>
            <person name="Andrade P."/>
            <person name="Pinho C."/>
            <person name="Perez I de Lanuza G."/>
            <person name="Afonso S."/>
            <person name="Brejcha J."/>
            <person name="Rubin C.J."/>
            <person name="Wallerman O."/>
            <person name="Pereira P."/>
            <person name="Sabatino S.J."/>
            <person name="Bellati A."/>
            <person name="Pellitteri-Rosa D."/>
            <person name="Bosakova Z."/>
            <person name="Bunikis I."/>
            <person name="Carretero M.A."/>
            <person name="Feiner N."/>
            <person name="Marsik P."/>
            <person name="Pauperio F."/>
            <person name="Salvi D."/>
            <person name="Soler L."/>
            <person name="While G.M."/>
            <person name="Uller T."/>
            <person name="Font E."/>
            <person name="Andersson L."/>
            <person name="Carneiro M."/>
        </authorList>
    </citation>
    <scope>NUCLEOTIDE SEQUENCE</scope>
</reference>
<proteinExistence type="inferred from homology"/>
<feature type="compositionally biased region" description="Acidic residues" evidence="11">
    <location>
        <begin position="18"/>
        <end position="33"/>
    </location>
</feature>
<dbReference type="InterPro" id="IPR012337">
    <property type="entry name" value="RNaseH-like_sf"/>
</dbReference>
<dbReference type="CDD" id="cd00303">
    <property type="entry name" value="retropepsin_like"/>
    <property type="match status" value="1"/>
</dbReference>
<feature type="domain" description="Reverse transcriptase" evidence="12">
    <location>
        <begin position="625"/>
        <end position="805"/>
    </location>
</feature>
<dbReference type="Proteomes" id="UP000472272">
    <property type="component" value="Chromosome 4"/>
</dbReference>
<dbReference type="Gene3D" id="1.10.340.70">
    <property type="match status" value="1"/>
</dbReference>
<dbReference type="Gene3D" id="3.30.70.270">
    <property type="match status" value="2"/>
</dbReference>
<dbReference type="Gene3D" id="2.40.70.10">
    <property type="entry name" value="Acid Proteases"/>
    <property type="match status" value="1"/>
</dbReference>
<dbReference type="PROSITE" id="PS50878">
    <property type="entry name" value="RT_POL"/>
    <property type="match status" value="1"/>
</dbReference>
<protein>
    <recommendedName>
        <fullName evidence="10">Gypsy retrotransposon integrase-like protein 1</fullName>
        <ecNumber evidence="3">2.7.7.49</ecNumber>
        <ecNumber evidence="2">3.1.26.4</ecNumber>
    </recommendedName>
</protein>
<keyword evidence="5" id="KW-0548">Nucleotidyltransferase</keyword>
<keyword evidence="15" id="KW-1185">Reference proteome</keyword>
<dbReference type="InterPro" id="IPR000477">
    <property type="entry name" value="RT_dom"/>
</dbReference>
<evidence type="ECO:0000256" key="1">
    <source>
        <dbReference type="ARBA" id="ARBA00010879"/>
    </source>
</evidence>
<feature type="compositionally biased region" description="Polar residues" evidence="11">
    <location>
        <begin position="63"/>
        <end position="87"/>
    </location>
</feature>
<keyword evidence="4" id="KW-0808">Transferase</keyword>
<dbReference type="InterPro" id="IPR005162">
    <property type="entry name" value="Retrotrans_gag_dom"/>
</dbReference>
<dbReference type="InterPro" id="IPR041588">
    <property type="entry name" value="Integrase_H2C2"/>
</dbReference>
<keyword evidence="6" id="KW-0540">Nuclease</keyword>
<dbReference type="GO" id="GO:0004523">
    <property type="term" value="F:RNA-DNA hybrid ribonuclease activity"/>
    <property type="evidence" value="ECO:0007669"/>
    <property type="project" value="UniProtKB-EC"/>
</dbReference>
<dbReference type="CDD" id="cd01647">
    <property type="entry name" value="RT_LTR"/>
    <property type="match status" value="1"/>
</dbReference>
<dbReference type="FunFam" id="3.10.20.370:FF:000003">
    <property type="entry name" value="Transposon Tf2-6 polyprotein"/>
    <property type="match status" value="1"/>
</dbReference>
<sequence length="1307" mass="147885">MDIVRGSETEAQVRGETESDEEESQDSEEEDDNDLRSSMSLSSESEDSQEGAPLVRTRGVTGGTCQEQGSSRETPSGSGRSGPASQQERSEERGVPSVTHGAEQERDRGRRSGQDVLPEEAESSTGSSVSVKRKVRGSERAPSSNVEARGNVGSPEEEPSPKARRRGEQASEESASGDMISQKKGEEAEKRCQDLQARWDHACQVGFPGAKAAGVALGRRGGNLVAHFDGNLQQYPSFRADVEYALHLLRDDFKDEEEKVGFIVSHLHGEARAWLRNLWREDCPARRDSDEFIKCMDACFQSSVDVDVARQQIHGLRQGKASVRQYHARFFALLNVLRWDKDSLAVRDLFWEGLSGPVKDELARGDRPKTLADVVQRALAIGVRQEERPWRNEGGSQLHAPARGRSRWNWGVQRLSQLPEPQRPEQSRQSLLEGTGSVTSVTVRLPITIDSGSNADFVGVQFVKQHRIELLPATLPLNVVTVDGRKLLGGQVVQQTPPMVMQIGNHREVISFNVTRLSDTPIVLGMSWLDRHSPTMAWYQRQLTFGSSYCAQHCIQTGQEEEGQEEGQQLRLSMAQAVPLKYKGFLEVFCEKEADQLPPHRPYDCLYSMSEDEMQELREFIDHNLQRGFIRESKAAGGSPVFFVKKKDTPQKRLIVDYRFINSKTKPAAFPMPKIDDLLGTVRRGKIFTKLDLRGAYNLIRVREGDEWKTAMFTPLGTYEYRVMPFGLQNGSHFFQAFMHHVLAGLLYKKCVCFLDDILIFSESPEAHESDVKEVLQRLREHRLYAKLEKCQFDVTEVDFLGYRLSDRGLAMDSAKVRAVLDWKSPRTRKEVQRFVGFANFYRKFIRGFARETAAITDTLSSKKKKFTWTDQAEQSFRRLKSLFASEEQLLHVNPGRPMRVETDASDRAVGAVLLQEDPQGNWRPCAFYSRKLSKSEQNYTIWDRELLAIHAAFKAWRHFLIGAKHTVQVRTDHKNLEYWRTAKLQSQRHIRWAEFFADFDFRIEYIPGDNNVIADALSRKPQYLEEAAPAAARHIFAPQAWACASAAVDLEAVRRALQADPFAQSKMEEVRRGTAKDDEFQIRDGLLTRKGALYVPGDDLRAKVLQQLHDAPSAGHFGKEKTTELVARDFWWPQMRGEVAEYVARCDTCQRSKPVHQKPAGLLEPLETPLQPWERVALDFVTDLPSSRGKTAVLVVVDLFTKMAHFIPCAKVATAEQTAKLFIDHVFKVHGLPRSILSDRGRQFVSSFWQKLLGILHVKISLSSARHPQTNGQAERVNAIMQQYLRCYAKRRGAACLGCGTNNELQ</sequence>
<dbReference type="CDD" id="cd09274">
    <property type="entry name" value="RNase_HI_RT_Ty3"/>
    <property type="match status" value="1"/>
</dbReference>
<dbReference type="OMA" id="YLRCYAK"/>
<accession>A0A670HXD3</accession>
<feature type="compositionally biased region" description="Basic and acidic residues" evidence="11">
    <location>
        <begin position="181"/>
        <end position="192"/>
    </location>
</feature>
<evidence type="ECO:0000256" key="10">
    <source>
        <dbReference type="ARBA" id="ARBA00039658"/>
    </source>
</evidence>
<dbReference type="InterPro" id="IPR021109">
    <property type="entry name" value="Peptidase_aspartic_dom_sf"/>
</dbReference>
<dbReference type="FunFam" id="3.30.70.270:FF:000020">
    <property type="entry name" value="Transposon Tf2-6 polyprotein-like Protein"/>
    <property type="match status" value="1"/>
</dbReference>
<evidence type="ECO:0000256" key="7">
    <source>
        <dbReference type="ARBA" id="ARBA00022759"/>
    </source>
</evidence>
<name>A0A670HXD3_PODMU</name>
<dbReference type="GeneTree" id="ENSGT01040000240511"/>
<dbReference type="Pfam" id="PF00665">
    <property type="entry name" value="rve"/>
    <property type="match status" value="1"/>
</dbReference>
<dbReference type="InterPro" id="IPR043128">
    <property type="entry name" value="Rev_trsase/Diguanyl_cyclase"/>
</dbReference>
<dbReference type="PANTHER" id="PTHR37984:SF5">
    <property type="entry name" value="PROTEIN NYNRIN-LIKE"/>
    <property type="match status" value="1"/>
</dbReference>
<feature type="compositionally biased region" description="Basic and acidic residues" evidence="11">
    <location>
        <begin position="102"/>
        <end position="113"/>
    </location>
</feature>
<evidence type="ECO:0000259" key="13">
    <source>
        <dbReference type="PROSITE" id="PS50994"/>
    </source>
</evidence>
<evidence type="ECO:0000256" key="4">
    <source>
        <dbReference type="ARBA" id="ARBA00022679"/>
    </source>
</evidence>
<evidence type="ECO:0000256" key="8">
    <source>
        <dbReference type="ARBA" id="ARBA00022801"/>
    </source>
</evidence>
<reference evidence="14" key="3">
    <citation type="submission" date="2025-09" db="UniProtKB">
        <authorList>
            <consortium name="Ensembl"/>
        </authorList>
    </citation>
    <scope>IDENTIFICATION</scope>
</reference>
<dbReference type="InterPro" id="IPR001584">
    <property type="entry name" value="Integrase_cat-core"/>
</dbReference>
<feature type="region of interest" description="Disordered" evidence="11">
    <location>
        <begin position="1"/>
        <end position="192"/>
    </location>
</feature>
<dbReference type="InterPro" id="IPR050951">
    <property type="entry name" value="Retrovirus_Pol_polyprotein"/>
</dbReference>
<evidence type="ECO:0000259" key="12">
    <source>
        <dbReference type="PROSITE" id="PS50878"/>
    </source>
</evidence>
<feature type="domain" description="Integrase catalytic" evidence="13">
    <location>
        <begin position="1169"/>
        <end position="1307"/>
    </location>
</feature>
<dbReference type="Pfam" id="PF03732">
    <property type="entry name" value="Retrotrans_gag"/>
    <property type="match status" value="1"/>
</dbReference>
<dbReference type="FunFam" id="1.10.340.70:FF:000001">
    <property type="entry name" value="Retrovirus-related Pol polyprotein from transposon gypsy-like Protein"/>
    <property type="match status" value="1"/>
</dbReference>
<keyword evidence="8" id="KW-0378">Hydrolase</keyword>
<dbReference type="Ensembl" id="ENSPMRT00000004532.1">
    <property type="protein sequence ID" value="ENSPMRP00000004246.1"/>
    <property type="gene ID" value="ENSPMRG00000002908.1"/>
</dbReference>
<reference evidence="14" key="2">
    <citation type="submission" date="2025-08" db="UniProtKB">
        <authorList>
            <consortium name="Ensembl"/>
        </authorList>
    </citation>
    <scope>IDENTIFICATION</scope>
</reference>
<dbReference type="Pfam" id="PF08284">
    <property type="entry name" value="RVP_2"/>
    <property type="match status" value="1"/>
</dbReference>
<organism evidence="14 15">
    <name type="scientific">Podarcis muralis</name>
    <name type="common">Wall lizard</name>
    <name type="synonym">Lacerta muralis</name>
    <dbReference type="NCBI Taxonomy" id="64176"/>
    <lineage>
        <taxon>Eukaryota</taxon>
        <taxon>Metazoa</taxon>
        <taxon>Chordata</taxon>
        <taxon>Craniata</taxon>
        <taxon>Vertebrata</taxon>
        <taxon>Euteleostomi</taxon>
        <taxon>Lepidosauria</taxon>
        <taxon>Squamata</taxon>
        <taxon>Bifurcata</taxon>
        <taxon>Unidentata</taxon>
        <taxon>Episquamata</taxon>
        <taxon>Laterata</taxon>
        <taxon>Lacertibaenia</taxon>
        <taxon>Lacertidae</taxon>
        <taxon>Podarcis</taxon>
    </lineage>
</organism>
<dbReference type="PANTHER" id="PTHR37984">
    <property type="entry name" value="PROTEIN CBG26694"/>
    <property type="match status" value="1"/>
</dbReference>
<dbReference type="Gene3D" id="3.10.10.10">
    <property type="entry name" value="HIV Type 1 Reverse Transcriptase, subunit A, domain 1"/>
    <property type="match status" value="1"/>
</dbReference>
<keyword evidence="7" id="KW-0255">Endonuclease</keyword>